<dbReference type="GO" id="GO:0004852">
    <property type="term" value="F:uroporphyrinogen-III synthase activity"/>
    <property type="evidence" value="ECO:0007669"/>
    <property type="project" value="InterPro"/>
</dbReference>
<dbReference type="InterPro" id="IPR036108">
    <property type="entry name" value="4pyrrol_syn_uPrphyn_synt_sf"/>
</dbReference>
<evidence type="ECO:0000313" key="2">
    <source>
        <dbReference type="EMBL" id="BBD99314.1"/>
    </source>
</evidence>
<dbReference type="Gene3D" id="3.40.50.10090">
    <property type="match status" value="1"/>
</dbReference>
<dbReference type="Proteomes" id="UP000279959">
    <property type="component" value="Chromosome"/>
</dbReference>
<accession>A0A494W443</accession>
<reference evidence="2 3" key="1">
    <citation type="submission" date="2018-05" db="EMBL/GenBank/DDBJ databases">
        <title>Complete Genome Sequence of the Nonylphenol-Degrading Bacterium Sphingobium amiense DSM 16289T.</title>
        <authorList>
            <person name="Ootsuka M."/>
            <person name="Nishizawa T."/>
            <person name="Ohta H."/>
        </authorList>
    </citation>
    <scope>NUCLEOTIDE SEQUENCE [LARGE SCALE GENOMIC DNA]</scope>
    <source>
        <strain evidence="2 3">DSM 16289</strain>
    </source>
</reference>
<dbReference type="GO" id="GO:0033014">
    <property type="term" value="P:tetrapyrrole biosynthetic process"/>
    <property type="evidence" value="ECO:0007669"/>
    <property type="project" value="InterPro"/>
</dbReference>
<evidence type="ECO:0000259" key="1">
    <source>
        <dbReference type="Pfam" id="PF02602"/>
    </source>
</evidence>
<evidence type="ECO:0000313" key="3">
    <source>
        <dbReference type="Proteomes" id="UP000279959"/>
    </source>
</evidence>
<feature type="domain" description="Tetrapyrrole biosynthesis uroporphyrinogen III synthase" evidence="1">
    <location>
        <begin position="17"/>
        <end position="215"/>
    </location>
</feature>
<sequence length="223" mass="23266">MSRVIVLRPEPAASRTADGARAMGLDVAVHPLFAPQAVAWTPPPPEHFDALLLTSANGVRLAGAGLDHYRALPAYAVGEATAQAMKEAGFAAVTSGSEDGSAIARRIADERRSRVLHLSGTTVAAMETGPLHVTRVAVYSMIALPPAPALKADAVPGSVLLVHSPRAGERVAEQFPEETRAGLHIVAIGAAAARVCGDGWASVTHPARPRDDEMLALARRLCE</sequence>
<proteinExistence type="predicted"/>
<dbReference type="AlphaFoldDB" id="A0A494W443"/>
<gene>
    <name evidence="2" type="ORF">SAMIE_1028150</name>
</gene>
<organism evidence="2 3">
    <name type="scientific">Sphingobium amiense</name>
    <dbReference type="NCBI Taxonomy" id="135719"/>
    <lineage>
        <taxon>Bacteria</taxon>
        <taxon>Pseudomonadati</taxon>
        <taxon>Pseudomonadota</taxon>
        <taxon>Alphaproteobacteria</taxon>
        <taxon>Sphingomonadales</taxon>
        <taxon>Sphingomonadaceae</taxon>
        <taxon>Sphingobium</taxon>
    </lineage>
</organism>
<name>A0A494W443_9SPHN</name>
<dbReference type="Pfam" id="PF02602">
    <property type="entry name" value="HEM4"/>
    <property type="match status" value="1"/>
</dbReference>
<dbReference type="RefSeq" id="WP_066699850.1">
    <property type="nucleotide sequence ID" value="NZ_AP018664.1"/>
</dbReference>
<dbReference type="InterPro" id="IPR003754">
    <property type="entry name" value="4pyrrol_synth_uPrphyn_synth"/>
</dbReference>
<dbReference type="EMBL" id="AP018664">
    <property type="protein sequence ID" value="BBD99314.1"/>
    <property type="molecule type" value="Genomic_DNA"/>
</dbReference>
<keyword evidence="3" id="KW-1185">Reference proteome</keyword>
<protein>
    <submittedName>
        <fullName evidence="2">Uroporphyrinogen-III synthase</fullName>
    </submittedName>
</protein>
<dbReference type="SUPFAM" id="SSF69618">
    <property type="entry name" value="HemD-like"/>
    <property type="match status" value="1"/>
</dbReference>
<dbReference type="KEGG" id="sami:SAMIE_1028150"/>
<dbReference type="CDD" id="cd06578">
    <property type="entry name" value="HemD"/>
    <property type="match status" value="1"/>
</dbReference>